<dbReference type="InterPro" id="IPR000873">
    <property type="entry name" value="AMP-dep_synth/lig_dom"/>
</dbReference>
<comment type="similarity">
    <text evidence="1">Belongs to the ATP-dependent AMP-binding enzyme family.</text>
</comment>
<name>A0A1H2I1J8_9GAMM</name>
<dbReference type="EMBL" id="LT629780">
    <property type="protein sequence ID" value="SDU38021.1"/>
    <property type="molecule type" value="Genomic_DNA"/>
</dbReference>
<dbReference type="Proteomes" id="UP000243063">
    <property type="component" value="Chromosome I"/>
</dbReference>
<keyword evidence="2 5" id="KW-0436">Ligase</keyword>
<dbReference type="PANTHER" id="PTHR43201:SF5">
    <property type="entry name" value="MEDIUM-CHAIN ACYL-COA LIGASE ACSF2, MITOCHONDRIAL"/>
    <property type="match status" value="1"/>
</dbReference>
<dbReference type="GO" id="GO:0031956">
    <property type="term" value="F:medium-chain fatty acid-CoA ligase activity"/>
    <property type="evidence" value="ECO:0007669"/>
    <property type="project" value="TreeGrafter"/>
</dbReference>
<protein>
    <submittedName>
        <fullName evidence="5">Acyl-CoA synthetase (AMP-forming)/AMP-acid ligase II</fullName>
    </submittedName>
</protein>
<evidence type="ECO:0000313" key="6">
    <source>
        <dbReference type="Proteomes" id="UP000243063"/>
    </source>
</evidence>
<gene>
    <name evidence="5" type="ORF">SAMN05216580_2659</name>
</gene>
<evidence type="ECO:0000259" key="3">
    <source>
        <dbReference type="Pfam" id="PF00501"/>
    </source>
</evidence>
<dbReference type="GO" id="GO:0006631">
    <property type="term" value="P:fatty acid metabolic process"/>
    <property type="evidence" value="ECO:0007669"/>
    <property type="project" value="TreeGrafter"/>
</dbReference>
<dbReference type="InterPro" id="IPR045851">
    <property type="entry name" value="AMP-bd_C_sf"/>
</dbReference>
<keyword evidence="6" id="KW-1185">Reference proteome</keyword>
<proteinExistence type="inferred from homology"/>
<evidence type="ECO:0000259" key="4">
    <source>
        <dbReference type="Pfam" id="PF13193"/>
    </source>
</evidence>
<dbReference type="Pfam" id="PF00501">
    <property type="entry name" value="AMP-binding"/>
    <property type="match status" value="1"/>
</dbReference>
<dbReference type="SUPFAM" id="SSF56801">
    <property type="entry name" value="Acetyl-CoA synthetase-like"/>
    <property type="match status" value="1"/>
</dbReference>
<evidence type="ECO:0000256" key="2">
    <source>
        <dbReference type="ARBA" id="ARBA00022598"/>
    </source>
</evidence>
<sequence length="540" mass="58040">MAEMTDIPLTTPAAEGVPPTIPALVFAAARRHAGRCALADGEVRIDYAELPERVLAVSRALIAEGIQPGDRVAVWGPNRYDWVLAALGIHCAGATLVPINTRMKGNEAADILERSGTRLLFCVGQFLGVDYPAMLEPHRPDCLQRVVVLPCEAPSDHGDLSWQGFLAAGEAVDMDEAQARALTVRPDDLSDLLFTSGTTGKPKGVMSAHGQNLRAFAEYVQVIGLRPGDRYLIVNPFFHAFGYKAGWLTCLLGGATILPHPVFDAEAVFQRIERDRITVLPGPPTLYLSMLAHPKLAESDLSSLRIAVTGAATIPPVLVERMRRELGFAVVTTAYGLTECGGLATICDPADDAETVATTCGRAIPGTEVRVVDGENRPLPAGAAGEVCLRGFHVMQGYFENPQATAETIDAEGWLHTGDVGTLDARGYLRITDRLKDMFIVGGFNCYPAEIEAGLLEHPAIAQVAVIGVPDERMGEVGCACVVLRPGQELDEPGLIAWSRQRMANYKVPRLVRFFEALPVNASNKVVKGELRGAVIPARE</sequence>
<dbReference type="AlphaFoldDB" id="A0A1H2I1J8"/>
<dbReference type="PROSITE" id="PS00455">
    <property type="entry name" value="AMP_BINDING"/>
    <property type="match status" value="1"/>
</dbReference>
<organism evidence="5 6">
    <name type="scientific">Geopseudomonas guangdongensis</name>
    <dbReference type="NCBI Taxonomy" id="1245526"/>
    <lineage>
        <taxon>Bacteria</taxon>
        <taxon>Pseudomonadati</taxon>
        <taxon>Pseudomonadota</taxon>
        <taxon>Gammaproteobacteria</taxon>
        <taxon>Pseudomonadales</taxon>
        <taxon>Pseudomonadaceae</taxon>
        <taxon>Geopseudomonas</taxon>
    </lineage>
</organism>
<reference evidence="6" key="1">
    <citation type="submission" date="2016-10" db="EMBL/GenBank/DDBJ databases">
        <authorList>
            <person name="Varghese N."/>
            <person name="Submissions S."/>
        </authorList>
    </citation>
    <scope>NUCLEOTIDE SEQUENCE [LARGE SCALE GENOMIC DNA]</scope>
    <source>
        <strain evidence="6">CCTCC 2012022</strain>
    </source>
</reference>
<feature type="domain" description="AMP-binding enzyme C-terminal" evidence="4">
    <location>
        <begin position="450"/>
        <end position="525"/>
    </location>
</feature>
<dbReference type="NCBIfam" id="NF005801">
    <property type="entry name" value="PRK07656.1"/>
    <property type="match status" value="1"/>
</dbReference>
<dbReference type="PANTHER" id="PTHR43201">
    <property type="entry name" value="ACYL-COA SYNTHETASE"/>
    <property type="match status" value="1"/>
</dbReference>
<dbReference type="STRING" id="1245526.SAMN05216580_2659"/>
<dbReference type="Gene3D" id="3.30.300.30">
    <property type="match status" value="1"/>
</dbReference>
<accession>A0A1H2I1J8</accession>
<dbReference type="InterPro" id="IPR042099">
    <property type="entry name" value="ANL_N_sf"/>
</dbReference>
<dbReference type="Pfam" id="PF13193">
    <property type="entry name" value="AMP-binding_C"/>
    <property type="match status" value="1"/>
</dbReference>
<feature type="domain" description="AMP-dependent synthetase/ligase" evidence="3">
    <location>
        <begin position="27"/>
        <end position="399"/>
    </location>
</feature>
<evidence type="ECO:0000256" key="1">
    <source>
        <dbReference type="ARBA" id="ARBA00006432"/>
    </source>
</evidence>
<dbReference type="Gene3D" id="3.40.50.12780">
    <property type="entry name" value="N-terminal domain of ligase-like"/>
    <property type="match status" value="1"/>
</dbReference>
<evidence type="ECO:0000313" key="5">
    <source>
        <dbReference type="EMBL" id="SDU38021.1"/>
    </source>
</evidence>
<dbReference type="InterPro" id="IPR025110">
    <property type="entry name" value="AMP-bd_C"/>
</dbReference>
<dbReference type="InterPro" id="IPR020845">
    <property type="entry name" value="AMP-binding_CS"/>
</dbReference>